<comment type="similarity">
    <text evidence="1">Belongs to the sbp family.</text>
</comment>
<dbReference type="Pfam" id="PF06947">
    <property type="entry name" value="DUF1290"/>
    <property type="match status" value="1"/>
</dbReference>
<feature type="transmembrane region" description="Helical" evidence="2">
    <location>
        <begin position="29"/>
        <end position="49"/>
    </location>
</feature>
<reference evidence="3" key="2">
    <citation type="journal article" date="2023" name="Biology">
        <title>Prokaryotic Life Associated with Coal-Fire Gas Vents Revealed by Metagenomics.</title>
        <authorList>
            <person name="Kadnikov V.V."/>
            <person name="Mardanov A.V."/>
            <person name="Beletsky A.V."/>
            <person name="Karnachuk O.V."/>
            <person name="Ravin N.V."/>
        </authorList>
    </citation>
    <scope>NUCLEOTIDE SEQUENCE</scope>
    <source>
        <strain evidence="3">Bu02</strain>
    </source>
</reference>
<keyword evidence="1" id="KW-1003">Cell membrane</keyword>
<feature type="transmembrane region" description="Helical" evidence="2">
    <location>
        <begin position="56"/>
        <end position="75"/>
    </location>
</feature>
<reference evidence="3" key="1">
    <citation type="submission" date="2020-10" db="EMBL/GenBank/DDBJ databases">
        <authorList>
            <person name="Kadnikov V."/>
            <person name="Beletsky A.V."/>
            <person name="Mardanov A.V."/>
            <person name="Karnachuk O.V."/>
            <person name="Ravin N.V."/>
        </authorList>
    </citation>
    <scope>NUCLEOTIDE SEQUENCE</scope>
    <source>
        <strain evidence="3">Bu02</strain>
    </source>
</reference>
<name>A0AAT9LBP5_9FIRM</name>
<evidence type="ECO:0000256" key="1">
    <source>
        <dbReference type="PIRNR" id="PIRNR018579"/>
    </source>
</evidence>
<protein>
    <submittedName>
        <fullName evidence="3">Small basic family protein</fullName>
    </submittedName>
</protein>
<dbReference type="KEGG" id="fcz:IMF26_10990"/>
<gene>
    <name evidence="3" type="ORF">IMF26_10990</name>
</gene>
<organism evidence="3">
    <name type="scientific">Candidatus Fermentithermobacillus carboniphilus</name>
    <dbReference type="NCBI Taxonomy" id="3085328"/>
    <lineage>
        <taxon>Bacteria</taxon>
        <taxon>Bacillati</taxon>
        <taxon>Bacillota</taxon>
        <taxon>Candidatus Fermentithermobacillia</taxon>
        <taxon>Candidatus Fermentithermobacillales</taxon>
        <taxon>Candidatus Fermentithermobacillaceae</taxon>
        <taxon>Candidatus Fermentithermobacillus</taxon>
    </lineage>
</organism>
<comment type="subcellular location">
    <subcellularLocation>
        <location evidence="1">Cell membrane</location>
        <topology evidence="1">Multi-pass membrane protein</topology>
    </subcellularLocation>
</comment>
<dbReference type="InterPro" id="IPR009709">
    <property type="entry name" value="DUF1290"/>
</dbReference>
<proteinExistence type="inferred from homology"/>
<sequence>MWYLVAGLLFGVLLGLNVPWKIPSILARYLAVSLLAGIDTSLGGLRASLEGEFDTVIFVSGFIGNTVLAAAFVYLGDVLGIELYLAAVVALGVRIFNNLGVIRRHYIRSQTDKKTALRKVSSGES</sequence>
<dbReference type="AlphaFoldDB" id="A0AAT9LBP5"/>
<keyword evidence="1 2" id="KW-0812">Transmembrane</keyword>
<keyword evidence="1 2" id="KW-0472">Membrane</keyword>
<dbReference type="GO" id="GO:0005886">
    <property type="term" value="C:plasma membrane"/>
    <property type="evidence" value="ECO:0007669"/>
    <property type="project" value="UniProtKB-SubCell"/>
</dbReference>
<accession>A0AAT9LBP5</accession>
<keyword evidence="2" id="KW-1133">Transmembrane helix</keyword>
<evidence type="ECO:0000313" key="3">
    <source>
        <dbReference type="EMBL" id="QUL98506.1"/>
    </source>
</evidence>
<dbReference type="EMBL" id="CP062796">
    <property type="protein sequence ID" value="QUL98506.1"/>
    <property type="molecule type" value="Genomic_DNA"/>
</dbReference>
<dbReference type="PIRSF" id="PIRSF018579">
    <property type="entry name" value="Sbp"/>
    <property type="match status" value="1"/>
</dbReference>
<evidence type="ECO:0000256" key="2">
    <source>
        <dbReference type="SAM" id="Phobius"/>
    </source>
</evidence>
<feature type="transmembrane region" description="Helical" evidence="2">
    <location>
        <begin position="81"/>
        <end position="101"/>
    </location>
</feature>